<feature type="region of interest" description="Disordered" evidence="1">
    <location>
        <begin position="582"/>
        <end position="702"/>
    </location>
</feature>
<feature type="compositionally biased region" description="Low complexity" evidence="1">
    <location>
        <begin position="352"/>
        <end position="362"/>
    </location>
</feature>
<reference evidence="3" key="1">
    <citation type="journal article" date="2021" name="Sci. Rep.">
        <title>Diploid genomic architecture of Nitzschia inconspicua, an elite biomass production diatom.</title>
        <authorList>
            <person name="Oliver A."/>
            <person name="Podell S."/>
            <person name="Pinowska A."/>
            <person name="Traller J.C."/>
            <person name="Smith S.R."/>
            <person name="McClure R."/>
            <person name="Beliaev A."/>
            <person name="Bohutskyi P."/>
            <person name="Hill E.A."/>
            <person name="Rabines A."/>
            <person name="Zheng H."/>
            <person name="Allen L.Z."/>
            <person name="Kuo A."/>
            <person name="Grigoriev I.V."/>
            <person name="Allen A.E."/>
            <person name="Hazlebeck D."/>
            <person name="Allen E.E."/>
        </authorList>
    </citation>
    <scope>NUCLEOTIDE SEQUENCE</scope>
    <source>
        <strain evidence="3">Hildebrandi</strain>
    </source>
</reference>
<feature type="region of interest" description="Disordered" evidence="1">
    <location>
        <begin position="347"/>
        <end position="567"/>
    </location>
</feature>
<feature type="compositionally biased region" description="Acidic residues" evidence="1">
    <location>
        <begin position="28"/>
        <end position="54"/>
    </location>
</feature>
<feature type="domain" description="Heterogeneous nuclear ribonucleoprotein Q acidic" evidence="2">
    <location>
        <begin position="706"/>
        <end position="771"/>
    </location>
</feature>
<dbReference type="Pfam" id="PF18360">
    <property type="entry name" value="hnRNP_Q_AcD"/>
    <property type="match status" value="2"/>
</dbReference>
<sequence>MSTPTAQETPGTEASEPEENPSSSEQQQQEDPEANRSDEDDDEDLFGTENEDEPDSSKDTKQVDEEPGADETETPAAAAAASSPSQSDVKEQPEPMGEIQPGVKKEDSSTKTDLTAAIPRKNSVSASPGENNNAATAFTEPEPQKVEDSPIKSDVLKGAIPRKSTAANVSNNSSPSKALAEDPRATKYGLPKGVTLPKTVKDDALSGRLLETLQSLPLQLINDALQEYDDAVQTKGNSIRNHSAYLFGVIKRYVSVQERANQGGEDDGILPMGQDLTPSVQQRLQNLVASGFCSEEEMNEKVKLKIRMLSEKDAMFAIDELASVPRSQIRNFGSYFMGILNRYMRGEPSKVQQQQQQQNNNKKNNKRDFDRFSNSNKDGDRRSMNRHDHNESYRRDRNRDQNRYEPQGHRKGSNDWNFGRNDPQYGPPGMYGPGGGPPPPPPPPPPRPPSGLHGMHPQGGPNMYPQMPGMQLQGPPNAFGQQQPPPGQQHSFVQQTMGSSAPSSNSYYGQPQEQPYGGAPSSAPSSFPNNQGMMQQPASQHSYSIGYPPQQQGWNNSSGMQNPSGDGAAIVDILGIADKAASAVQALQSQQQGSFQGPYQGAPQQAQAYQPQQQFQQQNQMQSPQQQAPGQYGNYPGPLSASSQPPYSASPPMHQQPYNQSQHHNAGYHSDPRQQQPFQPQNHRQQNQQQRGQGPKRHSTATMQELSPSVQYAINNLQASRCIDGPLDPGMLGMIKDLPEPLALQALQRFQGLDKNSMRNKTAYLAGLLRRELESINLR</sequence>
<evidence type="ECO:0000259" key="2">
    <source>
        <dbReference type="Pfam" id="PF18360"/>
    </source>
</evidence>
<dbReference type="InterPro" id="IPR041337">
    <property type="entry name" value="hnRNP_Q_AcD"/>
</dbReference>
<feature type="compositionally biased region" description="Basic and acidic residues" evidence="1">
    <location>
        <begin position="142"/>
        <end position="155"/>
    </location>
</feature>
<protein>
    <recommendedName>
        <fullName evidence="2">Heterogeneous nuclear ribonucleoprotein Q acidic domain-containing protein</fullName>
    </recommendedName>
</protein>
<organism evidence="3 4">
    <name type="scientific">Nitzschia inconspicua</name>
    <dbReference type="NCBI Taxonomy" id="303405"/>
    <lineage>
        <taxon>Eukaryota</taxon>
        <taxon>Sar</taxon>
        <taxon>Stramenopiles</taxon>
        <taxon>Ochrophyta</taxon>
        <taxon>Bacillariophyta</taxon>
        <taxon>Bacillariophyceae</taxon>
        <taxon>Bacillariophycidae</taxon>
        <taxon>Bacillariales</taxon>
        <taxon>Bacillariaceae</taxon>
        <taxon>Nitzschia</taxon>
    </lineage>
</organism>
<evidence type="ECO:0000313" key="3">
    <source>
        <dbReference type="EMBL" id="KAG7374050.1"/>
    </source>
</evidence>
<feature type="compositionally biased region" description="Low complexity" evidence="1">
    <location>
        <begin position="582"/>
        <end position="652"/>
    </location>
</feature>
<reference evidence="3" key="2">
    <citation type="submission" date="2021-04" db="EMBL/GenBank/DDBJ databases">
        <authorList>
            <person name="Podell S."/>
        </authorList>
    </citation>
    <scope>NUCLEOTIDE SEQUENCE</scope>
    <source>
        <strain evidence="3">Hildebrandi</strain>
    </source>
</reference>
<comment type="caution">
    <text evidence="3">The sequence shown here is derived from an EMBL/GenBank/DDBJ whole genome shotgun (WGS) entry which is preliminary data.</text>
</comment>
<feature type="compositionally biased region" description="Basic and acidic residues" evidence="1">
    <location>
        <begin position="366"/>
        <end position="408"/>
    </location>
</feature>
<feature type="domain" description="Heterogeneous nuclear ribonucleoprotein Q acidic" evidence="2">
    <location>
        <begin position="276"/>
        <end position="343"/>
    </location>
</feature>
<feature type="compositionally biased region" description="Low complexity" evidence="1">
    <location>
        <begin position="673"/>
        <end position="693"/>
    </location>
</feature>
<feature type="compositionally biased region" description="Polar residues" evidence="1">
    <location>
        <begin position="165"/>
        <end position="176"/>
    </location>
</feature>
<dbReference type="EMBL" id="JAGRRH010000001">
    <property type="protein sequence ID" value="KAG7374050.1"/>
    <property type="molecule type" value="Genomic_DNA"/>
</dbReference>
<feature type="compositionally biased region" description="Polar residues" evidence="1">
    <location>
        <begin position="527"/>
        <end position="564"/>
    </location>
</feature>
<feature type="compositionally biased region" description="Polar residues" evidence="1">
    <location>
        <begin position="1"/>
        <end position="12"/>
    </location>
</feature>
<dbReference type="AlphaFoldDB" id="A0A9K3Q8L1"/>
<dbReference type="Proteomes" id="UP000693970">
    <property type="component" value="Unassembled WGS sequence"/>
</dbReference>
<proteinExistence type="predicted"/>
<feature type="compositionally biased region" description="Polar residues" evidence="1">
    <location>
        <begin position="122"/>
        <end position="136"/>
    </location>
</feature>
<feature type="compositionally biased region" description="Low complexity" evidence="1">
    <location>
        <begin position="517"/>
        <end position="526"/>
    </location>
</feature>
<dbReference type="OrthoDB" id="49070at2759"/>
<dbReference type="CDD" id="cd21039">
    <property type="entry name" value="NURR"/>
    <property type="match status" value="2"/>
</dbReference>
<evidence type="ECO:0000313" key="4">
    <source>
        <dbReference type="Proteomes" id="UP000693970"/>
    </source>
</evidence>
<keyword evidence="4" id="KW-1185">Reference proteome</keyword>
<feature type="region of interest" description="Disordered" evidence="1">
    <location>
        <begin position="1"/>
        <end position="185"/>
    </location>
</feature>
<feature type="compositionally biased region" description="Pro residues" evidence="1">
    <location>
        <begin position="435"/>
        <end position="449"/>
    </location>
</feature>
<gene>
    <name evidence="3" type="ORF">IV203_013145</name>
</gene>
<evidence type="ECO:0000256" key="1">
    <source>
        <dbReference type="SAM" id="MobiDB-lite"/>
    </source>
</evidence>
<name>A0A9K3Q8L1_9STRA</name>
<feature type="compositionally biased region" description="Low complexity" evidence="1">
    <location>
        <begin position="465"/>
        <end position="482"/>
    </location>
</feature>
<feature type="compositionally biased region" description="Basic and acidic residues" evidence="1">
    <location>
        <begin position="55"/>
        <end position="64"/>
    </location>
</feature>
<feature type="compositionally biased region" description="Polar residues" evidence="1">
    <location>
        <begin position="490"/>
        <end position="513"/>
    </location>
</feature>
<accession>A0A9K3Q8L1</accession>